<dbReference type="GO" id="GO:0071011">
    <property type="term" value="C:precatalytic spliceosome"/>
    <property type="evidence" value="ECO:0007669"/>
    <property type="project" value="TreeGrafter"/>
</dbReference>
<evidence type="ECO:0000256" key="3">
    <source>
        <dbReference type="ARBA" id="ARBA00022833"/>
    </source>
</evidence>
<dbReference type="GO" id="GO:0003727">
    <property type="term" value="F:single-stranded RNA binding"/>
    <property type="evidence" value="ECO:0007669"/>
    <property type="project" value="TreeGrafter"/>
</dbReference>
<dbReference type="Pfam" id="PF12874">
    <property type="entry name" value="zf-met"/>
    <property type="match status" value="1"/>
</dbReference>
<organism evidence="5 6">
    <name type="scientific">Oedothorax gibbosus</name>
    <dbReference type="NCBI Taxonomy" id="931172"/>
    <lineage>
        <taxon>Eukaryota</taxon>
        <taxon>Metazoa</taxon>
        <taxon>Ecdysozoa</taxon>
        <taxon>Arthropoda</taxon>
        <taxon>Chelicerata</taxon>
        <taxon>Arachnida</taxon>
        <taxon>Araneae</taxon>
        <taxon>Araneomorphae</taxon>
        <taxon>Entelegynae</taxon>
        <taxon>Araneoidea</taxon>
        <taxon>Linyphiidae</taxon>
        <taxon>Erigoninae</taxon>
        <taxon>Oedothorax</taxon>
    </lineage>
</organism>
<keyword evidence="2" id="KW-0863">Zinc-finger</keyword>
<keyword evidence="1" id="KW-0479">Metal-binding</keyword>
<comment type="caution">
    <text evidence="5">The sequence shown here is derived from an EMBL/GenBank/DDBJ whole genome shotgun (WGS) entry which is preliminary data.</text>
</comment>
<dbReference type="Pfam" id="PF12171">
    <property type="entry name" value="zf-C2H2_jaz"/>
    <property type="match status" value="1"/>
</dbReference>
<dbReference type="PANTHER" id="PTHR45762:SF3">
    <property type="entry name" value="ZINC-FINGER PROTEIN AT 72D, ISOFORM B"/>
    <property type="match status" value="1"/>
</dbReference>
<sequence length="200" mass="22489">MATKNLLSESPAFLKMPLEYYSCKPCDKIFNGRRPYEDHIVSANHQKKINPQQTANTVVDIPKTMPLGGYSCKACDKIFNGKKPYEDHIISEKHQKKINPQLMAHTVVDSSIRLPQQCSDPFIVPCGSIYHCNICDSPLNGFDQIGAHIVGKKHLKMKQKQPLNSGENIAILKKRSGEDADIEEALPEVKVFKVNDPIEF</sequence>
<dbReference type="SMART" id="SM00355">
    <property type="entry name" value="ZnF_C2H2"/>
    <property type="match status" value="3"/>
</dbReference>
<protein>
    <recommendedName>
        <fullName evidence="4">C2H2-type domain-containing protein</fullName>
    </recommendedName>
</protein>
<evidence type="ECO:0000256" key="1">
    <source>
        <dbReference type="ARBA" id="ARBA00022723"/>
    </source>
</evidence>
<keyword evidence="6" id="KW-1185">Reference proteome</keyword>
<dbReference type="AlphaFoldDB" id="A0AAV6VF68"/>
<evidence type="ECO:0000256" key="2">
    <source>
        <dbReference type="ARBA" id="ARBA00022771"/>
    </source>
</evidence>
<dbReference type="InterPro" id="IPR036236">
    <property type="entry name" value="Znf_C2H2_sf"/>
</dbReference>
<dbReference type="InterPro" id="IPR022755">
    <property type="entry name" value="Znf_C2H2_jaz"/>
</dbReference>
<evidence type="ECO:0000313" key="6">
    <source>
        <dbReference type="Proteomes" id="UP000827092"/>
    </source>
</evidence>
<accession>A0AAV6VF68</accession>
<dbReference type="Proteomes" id="UP000827092">
    <property type="component" value="Unassembled WGS sequence"/>
</dbReference>
<dbReference type="Gene3D" id="3.30.160.60">
    <property type="entry name" value="Classic Zinc Finger"/>
    <property type="match status" value="3"/>
</dbReference>
<dbReference type="InterPro" id="IPR013087">
    <property type="entry name" value="Znf_C2H2_type"/>
</dbReference>
<proteinExistence type="predicted"/>
<feature type="domain" description="C2H2-type" evidence="4">
    <location>
        <begin position="72"/>
        <end position="94"/>
    </location>
</feature>
<dbReference type="PANTHER" id="PTHR45762">
    <property type="entry name" value="ZINC FINGER RNA-BINDING PROTEIN"/>
    <property type="match status" value="1"/>
</dbReference>
<feature type="domain" description="C2H2-type" evidence="4">
    <location>
        <begin position="23"/>
        <end position="45"/>
    </location>
</feature>
<dbReference type="SMART" id="SM00451">
    <property type="entry name" value="ZnF_U1"/>
    <property type="match status" value="3"/>
</dbReference>
<dbReference type="GO" id="GO:0003725">
    <property type="term" value="F:double-stranded RNA binding"/>
    <property type="evidence" value="ECO:0007669"/>
    <property type="project" value="TreeGrafter"/>
</dbReference>
<dbReference type="PROSITE" id="PS00028">
    <property type="entry name" value="ZINC_FINGER_C2H2_1"/>
    <property type="match status" value="2"/>
</dbReference>
<dbReference type="EMBL" id="JAFNEN010000100">
    <property type="protein sequence ID" value="KAG8194687.1"/>
    <property type="molecule type" value="Genomic_DNA"/>
</dbReference>
<dbReference type="GO" id="GO:0008270">
    <property type="term" value="F:zinc ion binding"/>
    <property type="evidence" value="ECO:0007669"/>
    <property type="project" value="UniProtKB-KW"/>
</dbReference>
<name>A0AAV6VF68_9ARAC</name>
<keyword evidence="3" id="KW-0862">Zinc</keyword>
<dbReference type="InterPro" id="IPR003604">
    <property type="entry name" value="Matrin/U1-like-C_Znf_C2H2"/>
</dbReference>
<evidence type="ECO:0000259" key="4">
    <source>
        <dbReference type="PROSITE" id="PS00028"/>
    </source>
</evidence>
<evidence type="ECO:0000313" key="5">
    <source>
        <dbReference type="EMBL" id="KAG8194687.1"/>
    </source>
</evidence>
<dbReference type="SUPFAM" id="SSF57667">
    <property type="entry name" value="beta-beta-alpha zinc fingers"/>
    <property type="match status" value="3"/>
</dbReference>
<gene>
    <name evidence="5" type="ORF">JTE90_028002</name>
</gene>
<reference evidence="5 6" key="1">
    <citation type="journal article" date="2022" name="Nat. Ecol. Evol.">
        <title>A masculinizing supergene underlies an exaggerated male reproductive morph in a spider.</title>
        <authorList>
            <person name="Hendrickx F."/>
            <person name="De Corte Z."/>
            <person name="Sonet G."/>
            <person name="Van Belleghem S.M."/>
            <person name="Kostlbacher S."/>
            <person name="Vangestel C."/>
        </authorList>
    </citation>
    <scope>NUCLEOTIDE SEQUENCE [LARGE SCALE GENOMIC DNA]</scope>
    <source>
        <strain evidence="5">W744_W776</strain>
    </source>
</reference>